<dbReference type="InterPro" id="IPR035892">
    <property type="entry name" value="C2_domain_sf"/>
</dbReference>
<feature type="compositionally biased region" description="Polar residues" evidence="2">
    <location>
        <begin position="301"/>
        <end position="322"/>
    </location>
</feature>
<dbReference type="InterPro" id="IPR051281">
    <property type="entry name" value="Dual-spec_lipid-protein_phosph"/>
</dbReference>
<accession>A0A438EPS6</accession>
<keyword evidence="1" id="KW-0378">Hydrolase</keyword>
<dbReference type="SMART" id="SM01326">
    <property type="entry name" value="PTEN_C2"/>
    <property type="match status" value="1"/>
</dbReference>
<dbReference type="InterPro" id="IPR055183">
    <property type="entry name" value="PTEN2A/B_C2"/>
</dbReference>
<dbReference type="Pfam" id="PF22918">
    <property type="entry name" value="PTEN2_C2"/>
    <property type="match status" value="2"/>
</dbReference>
<dbReference type="PANTHER" id="PTHR12305">
    <property type="entry name" value="PHOSPHATASE WITH HOMOLOGY TO TENSIN"/>
    <property type="match status" value="1"/>
</dbReference>
<protein>
    <submittedName>
        <fullName evidence="5">Phosphatidylinositol 3,4,5-trisphosphate 3-phosphatase and protein-tyrosine-phosphatase PTEN2A</fullName>
    </submittedName>
</protein>
<evidence type="ECO:0000259" key="4">
    <source>
        <dbReference type="PROSITE" id="PS51182"/>
    </source>
</evidence>
<feature type="chain" id="PRO_5019297697" evidence="3">
    <location>
        <begin position="24"/>
        <end position="374"/>
    </location>
</feature>
<evidence type="ECO:0000313" key="6">
    <source>
        <dbReference type="Proteomes" id="UP000288805"/>
    </source>
</evidence>
<dbReference type="EMBL" id="QGNW01001221">
    <property type="protein sequence ID" value="RVW49625.1"/>
    <property type="molecule type" value="Genomic_DNA"/>
</dbReference>
<gene>
    <name evidence="5" type="primary">PTEN2A_3</name>
    <name evidence="5" type="ORF">CK203_076789</name>
</gene>
<dbReference type="InterPro" id="IPR029021">
    <property type="entry name" value="Prot-tyrosine_phosphatase-like"/>
</dbReference>
<feature type="region of interest" description="Disordered" evidence="2">
    <location>
        <begin position="217"/>
        <end position="343"/>
    </location>
</feature>
<dbReference type="Gene3D" id="2.60.40.1110">
    <property type="match status" value="1"/>
</dbReference>
<name>A0A438EPS6_VITVI</name>
<organism evidence="5 6">
    <name type="scientific">Vitis vinifera</name>
    <name type="common">Grape</name>
    <dbReference type="NCBI Taxonomy" id="29760"/>
    <lineage>
        <taxon>Eukaryota</taxon>
        <taxon>Viridiplantae</taxon>
        <taxon>Streptophyta</taxon>
        <taxon>Embryophyta</taxon>
        <taxon>Tracheophyta</taxon>
        <taxon>Spermatophyta</taxon>
        <taxon>Magnoliopsida</taxon>
        <taxon>eudicotyledons</taxon>
        <taxon>Gunneridae</taxon>
        <taxon>Pentapetalae</taxon>
        <taxon>rosids</taxon>
        <taxon>Vitales</taxon>
        <taxon>Vitaceae</taxon>
        <taxon>Viteae</taxon>
        <taxon>Vitis</taxon>
    </lineage>
</organism>
<keyword evidence="3" id="KW-0732">Signal</keyword>
<feature type="signal peptide" evidence="3">
    <location>
        <begin position="1"/>
        <end position="23"/>
    </location>
</feature>
<feature type="compositionally biased region" description="Low complexity" evidence="2">
    <location>
        <begin position="287"/>
        <end position="300"/>
    </location>
</feature>
<dbReference type="PANTHER" id="PTHR12305:SF96">
    <property type="entry name" value="PHOSPHATIDYLINOSITOL 3,4,5-TRISPHOSPHATE 3-PHOSPHATASE AND PROTEIN-TYROSINE-PHOSPHATASE PTEN2A"/>
    <property type="match status" value="1"/>
</dbReference>
<dbReference type="PROSITE" id="PS51182">
    <property type="entry name" value="C2_TENSIN"/>
    <property type="match status" value="1"/>
</dbReference>
<proteinExistence type="predicted"/>
<dbReference type="AlphaFoldDB" id="A0A438EPS6"/>
<dbReference type="SUPFAM" id="SSF52799">
    <property type="entry name" value="(Phosphotyrosine protein) phosphatases II"/>
    <property type="match status" value="1"/>
</dbReference>
<evidence type="ECO:0000256" key="2">
    <source>
        <dbReference type="SAM" id="MobiDB-lite"/>
    </source>
</evidence>
<dbReference type="Gene3D" id="3.90.190.10">
    <property type="entry name" value="Protein tyrosine phosphatase superfamily"/>
    <property type="match status" value="1"/>
</dbReference>
<feature type="domain" description="C2 tensin-type" evidence="4">
    <location>
        <begin position="65"/>
        <end position="215"/>
    </location>
</feature>
<dbReference type="Proteomes" id="UP000288805">
    <property type="component" value="Unassembled WGS sequence"/>
</dbReference>
<dbReference type="SUPFAM" id="SSF49562">
    <property type="entry name" value="C2 domain (Calcium/lipid-binding domain, CaLB)"/>
    <property type="match status" value="1"/>
</dbReference>
<comment type="caution">
    <text evidence="5">The sequence shown here is derived from an EMBL/GenBank/DDBJ whole genome shotgun (WGS) entry which is preliminary data.</text>
</comment>
<evidence type="ECO:0000313" key="5">
    <source>
        <dbReference type="EMBL" id="RVW49625.1"/>
    </source>
</evidence>
<keyword evidence="1" id="KW-0904">Protein phosphatase</keyword>
<evidence type="ECO:0000256" key="3">
    <source>
        <dbReference type="SAM" id="SignalP"/>
    </source>
</evidence>
<evidence type="ECO:0000256" key="1">
    <source>
        <dbReference type="ARBA" id="ARBA00022912"/>
    </source>
</evidence>
<reference evidence="5 6" key="1">
    <citation type="journal article" date="2018" name="PLoS Genet.">
        <title>Population sequencing reveals clonal diversity and ancestral inbreeding in the grapevine cultivar Chardonnay.</title>
        <authorList>
            <person name="Roach M.J."/>
            <person name="Johnson D.L."/>
            <person name="Bohlmann J."/>
            <person name="van Vuuren H.J."/>
            <person name="Jones S.J."/>
            <person name="Pretorius I.S."/>
            <person name="Schmidt S.A."/>
            <person name="Borneman A.R."/>
        </authorList>
    </citation>
    <scope>NUCLEOTIDE SEQUENCE [LARGE SCALE GENOMIC DNA]</scope>
    <source>
        <strain evidence="6">cv. Chardonnay</strain>
        <tissue evidence="5">Leaf</tissue>
    </source>
</reference>
<dbReference type="InterPro" id="IPR014020">
    <property type="entry name" value="Tensin_C2-dom"/>
</dbReference>
<dbReference type="GO" id="GO:0004721">
    <property type="term" value="F:phosphoprotein phosphatase activity"/>
    <property type="evidence" value="ECO:0007669"/>
    <property type="project" value="UniProtKB-KW"/>
</dbReference>
<sequence length="374" mass="41095">MARTGLMISSLLLFLKFFPTAEESIDYYNQKRCFDGKGLVLPSQIRYVKYFERILTYFNGENQPGRRCMLRGFRLHRCPYWIRPPLLSLTIMVCCSIPLVSDVLPSLAYCPYIYWNLSIVSSLVKMHPFQFSRRVLVQCTKERDNGLCTSGEPGLTPLAGDFKIHFHDRQGDFYCWLNTTMMENRKVLNPDDLDGFDKRKLPSPGFQVEVVLIDHDGSVPPAPKTETDVKKSDGVLGTGSASVDGANATPNPSKDPGSKDKDDVFSDGEVEESGSSKARQAQAAEGSVAAKTSSSETKTSPDQIASITHTTEQVSLGTSGTTPIHDASKPKSDAVGGVTSGLEVPNPERVSEFKAMAADASVFTFGDDEDYESE</sequence>